<dbReference type="PANTHER" id="PTHR22911:SF103">
    <property type="entry name" value="BLR2811 PROTEIN"/>
    <property type="match status" value="1"/>
</dbReference>
<evidence type="ECO:0000259" key="2">
    <source>
        <dbReference type="Pfam" id="PF00892"/>
    </source>
</evidence>
<feature type="transmembrane region" description="Helical" evidence="1">
    <location>
        <begin position="216"/>
        <end position="236"/>
    </location>
</feature>
<dbReference type="RefSeq" id="WP_116958246.1">
    <property type="nucleotide sequence ID" value="NZ_QVLS01000003.1"/>
</dbReference>
<feature type="transmembrane region" description="Helical" evidence="1">
    <location>
        <begin position="154"/>
        <end position="175"/>
    </location>
</feature>
<keyword evidence="4" id="KW-1185">Reference proteome</keyword>
<dbReference type="EMBL" id="QVLS01000003">
    <property type="protein sequence ID" value="RFP80197.1"/>
    <property type="molecule type" value="Genomic_DNA"/>
</dbReference>
<keyword evidence="1" id="KW-0812">Transmembrane</keyword>
<feature type="transmembrane region" description="Helical" evidence="1">
    <location>
        <begin position="83"/>
        <end position="100"/>
    </location>
</feature>
<gene>
    <name evidence="3" type="ORF">DY262_07090</name>
</gene>
<feature type="domain" description="EamA" evidence="2">
    <location>
        <begin position="15"/>
        <end position="147"/>
    </location>
</feature>
<evidence type="ECO:0000313" key="4">
    <source>
        <dbReference type="Proteomes" id="UP000261931"/>
    </source>
</evidence>
<feature type="transmembrane region" description="Helical" evidence="1">
    <location>
        <begin position="131"/>
        <end position="148"/>
    </location>
</feature>
<evidence type="ECO:0000313" key="3">
    <source>
        <dbReference type="EMBL" id="RFP80197.1"/>
    </source>
</evidence>
<sequence>MTALTASAPAARALAGIALLIAATACFAVLDTTVKLVGAVVSVLLVIWFRYLFHAVAMTAWLLPRRGRSALRTAHPRFQLLRGALLLSLSLMGFVALQRMPVGEFTAILMFTPLAVTLMGATVLRERVSAGQWLLVAGGFAGVLLVVRPGGGDIGWASALPLAMVLLSAWFQILTARMARTEDPMTMHFYTGWVGALVTSALLPLVWQAIPDGRTLGLLVLVGIAGTVGHLLLIMAYQRAPASTLSPYLYSQIAFAMAFGWLVFGHVPGAVELAGTALIVLCGALSGWRTARGHLPIRPPED</sequence>
<keyword evidence="1" id="KW-1133">Transmembrane helix</keyword>
<evidence type="ECO:0000256" key="1">
    <source>
        <dbReference type="SAM" id="Phobius"/>
    </source>
</evidence>
<feature type="transmembrane region" description="Helical" evidence="1">
    <location>
        <begin position="187"/>
        <end position="210"/>
    </location>
</feature>
<name>A0A372ELE4_9BURK</name>
<feature type="transmembrane region" description="Helical" evidence="1">
    <location>
        <begin position="248"/>
        <end position="264"/>
    </location>
</feature>
<dbReference type="InterPro" id="IPR000620">
    <property type="entry name" value="EamA_dom"/>
</dbReference>
<dbReference type="Pfam" id="PF00892">
    <property type="entry name" value="EamA"/>
    <property type="match status" value="2"/>
</dbReference>
<feature type="domain" description="EamA" evidence="2">
    <location>
        <begin position="162"/>
        <end position="281"/>
    </location>
</feature>
<reference evidence="3 4" key="1">
    <citation type="submission" date="2018-08" db="EMBL/GenBank/DDBJ databases">
        <title>Hydrogenophaga sp. LA-38 isolated from sludge.</title>
        <authorList>
            <person name="Im W.-T."/>
        </authorList>
    </citation>
    <scope>NUCLEOTIDE SEQUENCE [LARGE SCALE GENOMIC DNA]</scope>
    <source>
        <strain evidence="3 4">LA-38</strain>
    </source>
</reference>
<feature type="transmembrane region" description="Helical" evidence="1">
    <location>
        <begin position="38"/>
        <end position="63"/>
    </location>
</feature>
<proteinExistence type="predicted"/>
<feature type="transmembrane region" description="Helical" evidence="1">
    <location>
        <begin position="270"/>
        <end position="288"/>
    </location>
</feature>
<dbReference type="GO" id="GO:0016020">
    <property type="term" value="C:membrane"/>
    <property type="evidence" value="ECO:0007669"/>
    <property type="project" value="InterPro"/>
</dbReference>
<comment type="caution">
    <text evidence="3">The sequence shown here is derived from an EMBL/GenBank/DDBJ whole genome shotgun (WGS) entry which is preliminary data.</text>
</comment>
<dbReference type="Proteomes" id="UP000261931">
    <property type="component" value="Unassembled WGS sequence"/>
</dbReference>
<dbReference type="SUPFAM" id="SSF103481">
    <property type="entry name" value="Multidrug resistance efflux transporter EmrE"/>
    <property type="match status" value="2"/>
</dbReference>
<accession>A0A372ELE4</accession>
<protein>
    <submittedName>
        <fullName evidence="3">DMT family transporter</fullName>
    </submittedName>
</protein>
<feature type="transmembrane region" description="Helical" evidence="1">
    <location>
        <begin position="106"/>
        <end position="124"/>
    </location>
</feature>
<organism evidence="3 4">
    <name type="scientific">Hydrogenophaga borbori</name>
    <dbReference type="NCBI Taxonomy" id="2294117"/>
    <lineage>
        <taxon>Bacteria</taxon>
        <taxon>Pseudomonadati</taxon>
        <taxon>Pseudomonadota</taxon>
        <taxon>Betaproteobacteria</taxon>
        <taxon>Burkholderiales</taxon>
        <taxon>Comamonadaceae</taxon>
        <taxon>Hydrogenophaga</taxon>
    </lineage>
</organism>
<keyword evidence="1" id="KW-0472">Membrane</keyword>
<dbReference type="PANTHER" id="PTHR22911">
    <property type="entry name" value="ACYL-MALONYL CONDENSING ENZYME-RELATED"/>
    <property type="match status" value="1"/>
</dbReference>
<dbReference type="AlphaFoldDB" id="A0A372ELE4"/>
<dbReference type="InterPro" id="IPR037185">
    <property type="entry name" value="EmrE-like"/>
</dbReference>